<name>K1R843_MAGGI</name>
<dbReference type="AlphaFoldDB" id="K1R843"/>
<reference evidence="1" key="1">
    <citation type="journal article" date="2012" name="Nature">
        <title>The oyster genome reveals stress adaptation and complexity of shell formation.</title>
        <authorList>
            <person name="Zhang G."/>
            <person name="Fang X."/>
            <person name="Guo X."/>
            <person name="Li L."/>
            <person name="Luo R."/>
            <person name="Xu F."/>
            <person name="Yang P."/>
            <person name="Zhang L."/>
            <person name="Wang X."/>
            <person name="Qi H."/>
            <person name="Xiong Z."/>
            <person name="Que H."/>
            <person name="Xie Y."/>
            <person name="Holland P.W."/>
            <person name="Paps J."/>
            <person name="Zhu Y."/>
            <person name="Wu F."/>
            <person name="Chen Y."/>
            <person name="Wang J."/>
            <person name="Peng C."/>
            <person name="Meng J."/>
            <person name="Yang L."/>
            <person name="Liu J."/>
            <person name="Wen B."/>
            <person name="Zhang N."/>
            <person name="Huang Z."/>
            <person name="Zhu Q."/>
            <person name="Feng Y."/>
            <person name="Mount A."/>
            <person name="Hedgecock D."/>
            <person name="Xu Z."/>
            <person name="Liu Y."/>
            <person name="Domazet-Loso T."/>
            <person name="Du Y."/>
            <person name="Sun X."/>
            <person name="Zhang S."/>
            <person name="Liu B."/>
            <person name="Cheng P."/>
            <person name="Jiang X."/>
            <person name="Li J."/>
            <person name="Fan D."/>
            <person name="Wang W."/>
            <person name="Fu W."/>
            <person name="Wang T."/>
            <person name="Wang B."/>
            <person name="Zhang J."/>
            <person name="Peng Z."/>
            <person name="Li Y."/>
            <person name="Li N."/>
            <person name="Wang J."/>
            <person name="Chen M."/>
            <person name="He Y."/>
            <person name="Tan F."/>
            <person name="Song X."/>
            <person name="Zheng Q."/>
            <person name="Huang R."/>
            <person name="Yang H."/>
            <person name="Du X."/>
            <person name="Chen L."/>
            <person name="Yang M."/>
            <person name="Gaffney P.M."/>
            <person name="Wang S."/>
            <person name="Luo L."/>
            <person name="She Z."/>
            <person name="Ming Y."/>
            <person name="Huang W."/>
            <person name="Zhang S."/>
            <person name="Huang B."/>
            <person name="Zhang Y."/>
            <person name="Qu T."/>
            <person name="Ni P."/>
            <person name="Miao G."/>
            <person name="Wang J."/>
            <person name="Wang Q."/>
            <person name="Steinberg C.E."/>
            <person name="Wang H."/>
            <person name="Li N."/>
            <person name="Qian L."/>
            <person name="Zhang G."/>
            <person name="Li Y."/>
            <person name="Yang H."/>
            <person name="Liu X."/>
            <person name="Wang J."/>
            <person name="Yin Y."/>
            <person name="Wang J."/>
        </authorList>
    </citation>
    <scope>NUCLEOTIDE SEQUENCE [LARGE SCALE GENOMIC DNA]</scope>
    <source>
        <strain evidence="1">05x7-T-G4-1.051#20</strain>
    </source>
</reference>
<dbReference type="HOGENOM" id="CLU_2322644_0_0_1"/>
<sequence length="99" mass="11312">MDEEEKNPQSKEKYLNNIGGNLGISLEDSYKASSVMCREFLEHHVKGYTLGLGRCCDHNPTFQSDVTILIFKRLLMNLLAEWIHSKALPEVYIVLIVSK</sequence>
<accession>K1R843</accession>
<evidence type="ECO:0000313" key="1">
    <source>
        <dbReference type="EMBL" id="EKC37370.1"/>
    </source>
</evidence>
<gene>
    <name evidence="1" type="ORF">CGI_10023841</name>
</gene>
<dbReference type="EMBL" id="JH818171">
    <property type="protein sequence ID" value="EKC37370.1"/>
    <property type="molecule type" value="Genomic_DNA"/>
</dbReference>
<proteinExistence type="predicted"/>
<organism evidence="1">
    <name type="scientific">Magallana gigas</name>
    <name type="common">Pacific oyster</name>
    <name type="synonym">Crassostrea gigas</name>
    <dbReference type="NCBI Taxonomy" id="29159"/>
    <lineage>
        <taxon>Eukaryota</taxon>
        <taxon>Metazoa</taxon>
        <taxon>Spiralia</taxon>
        <taxon>Lophotrochozoa</taxon>
        <taxon>Mollusca</taxon>
        <taxon>Bivalvia</taxon>
        <taxon>Autobranchia</taxon>
        <taxon>Pteriomorphia</taxon>
        <taxon>Ostreida</taxon>
        <taxon>Ostreoidea</taxon>
        <taxon>Ostreidae</taxon>
        <taxon>Magallana</taxon>
    </lineage>
</organism>
<protein>
    <submittedName>
        <fullName evidence="1">Uncharacterized protein</fullName>
    </submittedName>
</protein>
<dbReference type="InParanoid" id="K1R843"/>